<evidence type="ECO:0000256" key="4">
    <source>
        <dbReference type="ARBA" id="ARBA00022840"/>
    </source>
</evidence>
<comment type="caution">
    <text evidence="6">The sequence shown here is derived from an EMBL/GenBank/DDBJ whole genome shotgun (WGS) entry which is preliminary data.</text>
</comment>
<dbReference type="PROSITE" id="PS50893">
    <property type="entry name" value="ABC_TRANSPORTER_2"/>
    <property type="match status" value="1"/>
</dbReference>
<keyword evidence="3" id="KW-0547">Nucleotide-binding</keyword>
<reference evidence="6 7" key="1">
    <citation type="submission" date="2023-08" db="EMBL/GenBank/DDBJ databases">
        <title>Characterization of two Paracoccaceae strains isolated from Phycosphere and proposal of Xinfangfangia lacusdiani sp. nov.</title>
        <authorList>
            <person name="Deng Y."/>
            <person name="Zhang Y.Q."/>
        </authorList>
    </citation>
    <scope>NUCLEOTIDE SEQUENCE [LARGE SCALE GENOMIC DNA]</scope>
    <source>
        <strain evidence="6 7">CPCC 101601</strain>
    </source>
</reference>
<dbReference type="RefSeq" id="WP_306679576.1">
    <property type="nucleotide sequence ID" value="NZ_JAVDBT010000004.1"/>
</dbReference>
<dbReference type="SMART" id="SM00382">
    <property type="entry name" value="AAA"/>
    <property type="match status" value="1"/>
</dbReference>
<dbReference type="PANTHER" id="PTHR43776">
    <property type="entry name" value="TRANSPORT ATP-BINDING PROTEIN"/>
    <property type="match status" value="1"/>
</dbReference>
<dbReference type="Pfam" id="PF00005">
    <property type="entry name" value="ABC_tran"/>
    <property type="match status" value="1"/>
</dbReference>
<dbReference type="PANTHER" id="PTHR43776:SF7">
    <property type="entry name" value="D,D-DIPEPTIDE TRANSPORT ATP-BINDING PROTEIN DDPF-RELATED"/>
    <property type="match status" value="1"/>
</dbReference>
<dbReference type="Proteomes" id="UP001239680">
    <property type="component" value="Unassembled WGS sequence"/>
</dbReference>
<dbReference type="SUPFAM" id="SSF52540">
    <property type="entry name" value="P-loop containing nucleoside triphosphate hydrolases"/>
    <property type="match status" value="1"/>
</dbReference>
<evidence type="ECO:0000256" key="3">
    <source>
        <dbReference type="ARBA" id="ARBA00022741"/>
    </source>
</evidence>
<dbReference type="InterPro" id="IPR017871">
    <property type="entry name" value="ABC_transporter-like_CS"/>
</dbReference>
<evidence type="ECO:0000256" key="2">
    <source>
        <dbReference type="ARBA" id="ARBA00022448"/>
    </source>
</evidence>
<dbReference type="CDD" id="cd03257">
    <property type="entry name" value="ABC_NikE_OppD_transporters"/>
    <property type="match status" value="1"/>
</dbReference>
<dbReference type="InterPro" id="IPR050319">
    <property type="entry name" value="ABC_transp_ATP-bind"/>
</dbReference>
<dbReference type="PROSITE" id="PS00211">
    <property type="entry name" value="ABC_TRANSPORTER_1"/>
    <property type="match status" value="1"/>
</dbReference>
<gene>
    <name evidence="6" type="ORF">Q9295_05885</name>
</gene>
<organism evidence="6 7">
    <name type="scientific">Pseudogemmobacter lacusdianii</name>
    <dbReference type="NCBI Taxonomy" id="3069608"/>
    <lineage>
        <taxon>Bacteria</taxon>
        <taxon>Pseudomonadati</taxon>
        <taxon>Pseudomonadota</taxon>
        <taxon>Alphaproteobacteria</taxon>
        <taxon>Rhodobacterales</taxon>
        <taxon>Paracoccaceae</taxon>
        <taxon>Pseudogemmobacter</taxon>
    </lineage>
</organism>
<evidence type="ECO:0000256" key="1">
    <source>
        <dbReference type="ARBA" id="ARBA00005417"/>
    </source>
</evidence>
<dbReference type="Gene3D" id="3.40.50.300">
    <property type="entry name" value="P-loop containing nucleotide triphosphate hydrolases"/>
    <property type="match status" value="1"/>
</dbReference>
<protein>
    <submittedName>
        <fullName evidence="6">Dipeptide/oligopeptide/nickel ABC transporter ATP-binding protein</fullName>
    </submittedName>
</protein>
<evidence type="ECO:0000313" key="6">
    <source>
        <dbReference type="EMBL" id="MDQ2065892.1"/>
    </source>
</evidence>
<proteinExistence type="inferred from homology"/>
<keyword evidence="7" id="KW-1185">Reference proteome</keyword>
<sequence>MTGTPMLEVRDLVIRYRSGLFAPRAKPAVNGASFQLMPGETLGIVGESGSGKTSLLRAILRLLPVESGSIEMSGQDWLAIKGRSLRQARQAIGVVSQNPFLSLSPRLSVREILAEPLQAAGQSAGAALNARIETLLGDCGLPANFRDRRARELSGGQAQRVAIARALALEPQLLVLDEPTSALDVSVQAQILNLLADLKQQRGLSMLFVTHNLKVVAHIADRLMVMRRGDVVELGATERIVAAPAQDYTRQLLSFGLNAKTHWAKGQGVQAR</sequence>
<accession>A0ABU0VVX8</accession>
<dbReference type="EMBL" id="JAVDBT010000004">
    <property type="protein sequence ID" value="MDQ2065892.1"/>
    <property type="molecule type" value="Genomic_DNA"/>
</dbReference>
<evidence type="ECO:0000259" key="5">
    <source>
        <dbReference type="PROSITE" id="PS50893"/>
    </source>
</evidence>
<comment type="similarity">
    <text evidence="1">Belongs to the ABC transporter superfamily.</text>
</comment>
<dbReference type="GO" id="GO:0005524">
    <property type="term" value="F:ATP binding"/>
    <property type="evidence" value="ECO:0007669"/>
    <property type="project" value="UniProtKB-KW"/>
</dbReference>
<dbReference type="InterPro" id="IPR003439">
    <property type="entry name" value="ABC_transporter-like_ATP-bd"/>
</dbReference>
<keyword evidence="2" id="KW-0813">Transport</keyword>
<evidence type="ECO:0000313" key="7">
    <source>
        <dbReference type="Proteomes" id="UP001239680"/>
    </source>
</evidence>
<name>A0ABU0VVX8_9RHOB</name>
<keyword evidence="4 6" id="KW-0067">ATP-binding</keyword>
<dbReference type="InterPro" id="IPR027417">
    <property type="entry name" value="P-loop_NTPase"/>
</dbReference>
<dbReference type="InterPro" id="IPR003593">
    <property type="entry name" value="AAA+_ATPase"/>
</dbReference>
<feature type="domain" description="ABC transporter" evidence="5">
    <location>
        <begin position="7"/>
        <end position="253"/>
    </location>
</feature>